<dbReference type="InterPro" id="IPR001387">
    <property type="entry name" value="Cro/C1-type_HTH"/>
</dbReference>
<dbReference type="Gene3D" id="1.10.260.40">
    <property type="entry name" value="lambda repressor-like DNA-binding domains"/>
    <property type="match status" value="1"/>
</dbReference>
<feature type="domain" description="HTH cro/C1-type" evidence="2">
    <location>
        <begin position="14"/>
        <end position="78"/>
    </location>
</feature>
<keyword evidence="4" id="KW-1185">Reference proteome</keyword>
<dbReference type="PANTHER" id="PTHR46797:SF1">
    <property type="entry name" value="METHYLPHOSPHONATE SYNTHASE"/>
    <property type="match status" value="1"/>
</dbReference>
<dbReference type="Proteomes" id="UP000187185">
    <property type="component" value="Chromosome"/>
</dbReference>
<dbReference type="SMART" id="SM00530">
    <property type="entry name" value="HTH_XRE"/>
    <property type="match status" value="1"/>
</dbReference>
<dbReference type="GO" id="GO:0003700">
    <property type="term" value="F:DNA-binding transcription factor activity"/>
    <property type="evidence" value="ECO:0007669"/>
    <property type="project" value="TreeGrafter"/>
</dbReference>
<gene>
    <name evidence="3" type="ORF">BOH66_01150</name>
</gene>
<sequence length="84" mass="9083">MWDQEKATTLGVTLRRLRIERGLSQEALAYQSGITKNQLQLIESGRASGRRDEAGSSNPRMATLIGLADVLGVAASEILRSADL</sequence>
<dbReference type="InterPro" id="IPR050807">
    <property type="entry name" value="TransReg_Diox_bact_type"/>
</dbReference>
<dbReference type="InterPro" id="IPR010982">
    <property type="entry name" value="Lambda_DNA-bd_dom_sf"/>
</dbReference>
<organism evidence="3 4">
    <name type="scientific">Microbacterium aurum</name>
    <dbReference type="NCBI Taxonomy" id="36805"/>
    <lineage>
        <taxon>Bacteria</taxon>
        <taxon>Bacillati</taxon>
        <taxon>Actinomycetota</taxon>
        <taxon>Actinomycetes</taxon>
        <taxon>Micrococcales</taxon>
        <taxon>Microbacteriaceae</taxon>
        <taxon>Microbacterium</taxon>
    </lineage>
</organism>
<evidence type="ECO:0000259" key="2">
    <source>
        <dbReference type="PROSITE" id="PS50943"/>
    </source>
</evidence>
<dbReference type="PROSITE" id="PS50943">
    <property type="entry name" value="HTH_CROC1"/>
    <property type="match status" value="1"/>
</dbReference>
<evidence type="ECO:0000256" key="1">
    <source>
        <dbReference type="ARBA" id="ARBA00023125"/>
    </source>
</evidence>
<reference evidence="3 4" key="1">
    <citation type="submission" date="2016-12" db="EMBL/GenBank/DDBJ databases">
        <title>Complete genome sequence of Microbacterium aurum KACC 15219.</title>
        <authorList>
            <person name="Jung Y."/>
            <person name="Shin J.-H."/>
            <person name="Lee Y.-J."/>
            <person name="Yi H."/>
            <person name="Bahn Y.-S."/>
            <person name="Kim J.F."/>
            <person name="Lee D.-W."/>
        </authorList>
    </citation>
    <scope>NUCLEOTIDE SEQUENCE [LARGE SCALE GENOMIC DNA]</scope>
    <source>
        <strain evidence="3 4">KACC 15219</strain>
    </source>
</reference>
<dbReference type="EMBL" id="CP018762">
    <property type="protein sequence ID" value="APZ33058.1"/>
    <property type="molecule type" value="Genomic_DNA"/>
</dbReference>
<dbReference type="GO" id="GO:0005829">
    <property type="term" value="C:cytosol"/>
    <property type="evidence" value="ECO:0007669"/>
    <property type="project" value="TreeGrafter"/>
</dbReference>
<keyword evidence="1" id="KW-0238">DNA-binding</keyword>
<dbReference type="PANTHER" id="PTHR46797">
    <property type="entry name" value="HTH-TYPE TRANSCRIPTIONAL REGULATOR"/>
    <property type="match status" value="1"/>
</dbReference>
<dbReference type="AlphaFoldDB" id="A0A1P8U4K8"/>
<dbReference type="Pfam" id="PF13560">
    <property type="entry name" value="HTH_31"/>
    <property type="match status" value="1"/>
</dbReference>
<accession>A0A1P8U4K8</accession>
<dbReference type="STRING" id="36805.BOH66_01150"/>
<protein>
    <submittedName>
        <fullName evidence="3">Transcriptional regulator</fullName>
    </submittedName>
</protein>
<dbReference type="CDD" id="cd00093">
    <property type="entry name" value="HTH_XRE"/>
    <property type="match status" value="1"/>
</dbReference>
<dbReference type="SUPFAM" id="SSF47413">
    <property type="entry name" value="lambda repressor-like DNA-binding domains"/>
    <property type="match status" value="1"/>
</dbReference>
<dbReference type="OrthoDB" id="9810578at2"/>
<dbReference type="GO" id="GO:0003677">
    <property type="term" value="F:DNA binding"/>
    <property type="evidence" value="ECO:0007669"/>
    <property type="project" value="UniProtKB-KW"/>
</dbReference>
<proteinExistence type="predicted"/>
<evidence type="ECO:0000313" key="3">
    <source>
        <dbReference type="EMBL" id="APZ33058.1"/>
    </source>
</evidence>
<dbReference type="RefSeq" id="WP_076688523.1">
    <property type="nucleotide sequence ID" value="NZ_CP018762.1"/>
</dbReference>
<name>A0A1P8U4K8_9MICO</name>
<dbReference type="KEGG" id="maur:BOH66_01150"/>
<evidence type="ECO:0000313" key="4">
    <source>
        <dbReference type="Proteomes" id="UP000187185"/>
    </source>
</evidence>